<evidence type="ECO:0000256" key="1">
    <source>
        <dbReference type="SAM" id="MobiDB-lite"/>
    </source>
</evidence>
<keyword evidence="3" id="KW-1185">Reference proteome</keyword>
<dbReference type="AlphaFoldDB" id="A0A8T3AUD2"/>
<accession>A0A8T3AUD2</accession>
<reference evidence="2" key="1">
    <citation type="journal article" date="2022" name="Front. Genet.">
        <title>Chromosome-Scale Assembly of the Dendrobium nobile Genome Provides Insights Into the Molecular Mechanism of the Biosynthesis of the Medicinal Active Ingredient of Dendrobium.</title>
        <authorList>
            <person name="Xu Q."/>
            <person name="Niu S.-C."/>
            <person name="Li K.-L."/>
            <person name="Zheng P.-J."/>
            <person name="Zhang X.-J."/>
            <person name="Jia Y."/>
            <person name="Liu Y."/>
            <person name="Niu Y.-X."/>
            <person name="Yu L.-H."/>
            <person name="Chen D.-F."/>
            <person name="Zhang G.-Q."/>
        </authorList>
    </citation>
    <scope>NUCLEOTIDE SEQUENCE</scope>
    <source>
        <tissue evidence="2">Leaf</tissue>
    </source>
</reference>
<evidence type="ECO:0000313" key="2">
    <source>
        <dbReference type="EMBL" id="KAI0499909.1"/>
    </source>
</evidence>
<dbReference type="Proteomes" id="UP000829196">
    <property type="component" value="Unassembled WGS sequence"/>
</dbReference>
<evidence type="ECO:0000313" key="3">
    <source>
        <dbReference type="Proteomes" id="UP000829196"/>
    </source>
</evidence>
<feature type="region of interest" description="Disordered" evidence="1">
    <location>
        <begin position="54"/>
        <end position="73"/>
    </location>
</feature>
<name>A0A8T3AUD2_DENNO</name>
<dbReference type="EMBL" id="JAGYWB010000013">
    <property type="protein sequence ID" value="KAI0499909.1"/>
    <property type="molecule type" value="Genomic_DNA"/>
</dbReference>
<sequence>MEIYFKEKVKQINMINLRVDLGLIGGILITLEFLTHFEGSFGSCTSVRNVASGASQHLDSSNPSDYHQRWPTARRRQSRLAKCRKCYANKNDLATVQFLR</sequence>
<gene>
    <name evidence="2" type="ORF">KFK09_018117</name>
</gene>
<protein>
    <submittedName>
        <fullName evidence="2">Uncharacterized protein</fullName>
    </submittedName>
</protein>
<proteinExistence type="predicted"/>
<comment type="caution">
    <text evidence="2">The sequence shown here is derived from an EMBL/GenBank/DDBJ whole genome shotgun (WGS) entry which is preliminary data.</text>
</comment>
<feature type="compositionally biased region" description="Polar residues" evidence="1">
    <location>
        <begin position="54"/>
        <end position="65"/>
    </location>
</feature>
<organism evidence="2 3">
    <name type="scientific">Dendrobium nobile</name>
    <name type="common">Orchid</name>
    <dbReference type="NCBI Taxonomy" id="94219"/>
    <lineage>
        <taxon>Eukaryota</taxon>
        <taxon>Viridiplantae</taxon>
        <taxon>Streptophyta</taxon>
        <taxon>Embryophyta</taxon>
        <taxon>Tracheophyta</taxon>
        <taxon>Spermatophyta</taxon>
        <taxon>Magnoliopsida</taxon>
        <taxon>Liliopsida</taxon>
        <taxon>Asparagales</taxon>
        <taxon>Orchidaceae</taxon>
        <taxon>Epidendroideae</taxon>
        <taxon>Malaxideae</taxon>
        <taxon>Dendrobiinae</taxon>
        <taxon>Dendrobium</taxon>
    </lineage>
</organism>